<dbReference type="InterPro" id="IPR024079">
    <property type="entry name" value="MetalloPept_cat_dom_sf"/>
</dbReference>
<dbReference type="PRINTS" id="PR00480">
    <property type="entry name" value="ASTACIN"/>
</dbReference>
<dbReference type="PROSITE" id="PS51864">
    <property type="entry name" value="ASTACIN"/>
    <property type="match status" value="1"/>
</dbReference>
<evidence type="ECO:0000256" key="5">
    <source>
        <dbReference type="ARBA" id="ARBA00023049"/>
    </source>
</evidence>
<dbReference type="EMBL" id="UYRV01025496">
    <property type="protein sequence ID" value="VDK77586.1"/>
    <property type="molecule type" value="Genomic_DNA"/>
</dbReference>
<keyword evidence="4 6" id="KW-0862">Zinc</keyword>
<evidence type="ECO:0000259" key="8">
    <source>
        <dbReference type="PROSITE" id="PS51864"/>
    </source>
</evidence>
<protein>
    <recommendedName>
        <fullName evidence="7">Metalloendopeptidase</fullName>
        <ecNumber evidence="7">3.4.24.-</ecNumber>
    </recommendedName>
</protein>
<reference evidence="9 10" key="1">
    <citation type="submission" date="2018-11" db="EMBL/GenBank/DDBJ databases">
        <authorList>
            <consortium name="Pathogen Informatics"/>
        </authorList>
    </citation>
    <scope>NUCLEOTIDE SEQUENCE [LARGE SCALE GENOMIC DNA]</scope>
</reference>
<keyword evidence="5 6" id="KW-0482">Metalloprotease</keyword>
<dbReference type="PANTHER" id="PTHR10127">
    <property type="entry name" value="DISCOIDIN, CUB, EGF, LAMININ , AND ZINC METALLOPROTEASE DOMAIN CONTAINING"/>
    <property type="match status" value="1"/>
</dbReference>
<feature type="binding site" evidence="6">
    <location>
        <position position="11"/>
    </location>
    <ligand>
        <name>Zn(2+)</name>
        <dbReference type="ChEBI" id="CHEBI:29105"/>
        <note>catalytic</note>
    </ligand>
</feature>
<dbReference type="GO" id="GO:0006508">
    <property type="term" value="P:proteolysis"/>
    <property type="evidence" value="ECO:0007669"/>
    <property type="project" value="UniProtKB-KW"/>
</dbReference>
<evidence type="ECO:0000256" key="4">
    <source>
        <dbReference type="ARBA" id="ARBA00022833"/>
    </source>
</evidence>
<evidence type="ECO:0000256" key="7">
    <source>
        <dbReference type="RuleBase" id="RU361183"/>
    </source>
</evidence>
<dbReference type="Proteomes" id="UP000271889">
    <property type="component" value="Unassembled WGS sequence"/>
</dbReference>
<keyword evidence="1 6" id="KW-0645">Protease</keyword>
<evidence type="ECO:0000256" key="2">
    <source>
        <dbReference type="ARBA" id="ARBA00022723"/>
    </source>
</evidence>
<feature type="domain" description="Peptidase M12A" evidence="8">
    <location>
        <begin position="1"/>
        <end position="116"/>
    </location>
</feature>
<feature type="binding site" evidence="6">
    <location>
        <position position="15"/>
    </location>
    <ligand>
        <name>Zn(2+)</name>
        <dbReference type="ChEBI" id="CHEBI:29105"/>
        <note>catalytic</note>
    </ligand>
</feature>
<name>A0A3P6SRB2_CYLGO</name>
<keyword evidence="10" id="KW-1185">Reference proteome</keyword>
<dbReference type="GO" id="GO:0008270">
    <property type="term" value="F:zinc ion binding"/>
    <property type="evidence" value="ECO:0007669"/>
    <property type="project" value="UniProtKB-UniRule"/>
</dbReference>
<organism evidence="9 10">
    <name type="scientific">Cylicostephanus goldi</name>
    <name type="common">Nematode worm</name>
    <dbReference type="NCBI Taxonomy" id="71465"/>
    <lineage>
        <taxon>Eukaryota</taxon>
        <taxon>Metazoa</taxon>
        <taxon>Ecdysozoa</taxon>
        <taxon>Nematoda</taxon>
        <taxon>Chromadorea</taxon>
        <taxon>Rhabditida</taxon>
        <taxon>Rhabditina</taxon>
        <taxon>Rhabditomorpha</taxon>
        <taxon>Strongyloidea</taxon>
        <taxon>Strongylidae</taxon>
        <taxon>Cylicostephanus</taxon>
    </lineage>
</organism>
<accession>A0A3P6SRB2</accession>
<feature type="active site" evidence="6">
    <location>
        <position position="12"/>
    </location>
</feature>
<keyword evidence="2 6" id="KW-0479">Metal-binding</keyword>
<dbReference type="PANTHER" id="PTHR10127:SF780">
    <property type="entry name" value="METALLOENDOPEPTIDASE"/>
    <property type="match status" value="1"/>
</dbReference>
<keyword evidence="3 6" id="KW-0378">Hydrolase</keyword>
<evidence type="ECO:0000256" key="1">
    <source>
        <dbReference type="ARBA" id="ARBA00022670"/>
    </source>
</evidence>
<dbReference type="GO" id="GO:0004222">
    <property type="term" value="F:metalloendopeptidase activity"/>
    <property type="evidence" value="ECO:0007669"/>
    <property type="project" value="UniProtKB-UniRule"/>
</dbReference>
<dbReference type="SUPFAM" id="SSF55486">
    <property type="entry name" value="Metalloproteases ('zincins'), catalytic domain"/>
    <property type="match status" value="1"/>
</dbReference>
<dbReference type="EC" id="3.4.24.-" evidence="7"/>
<dbReference type="AlphaFoldDB" id="A0A3P6SRB2"/>
<evidence type="ECO:0000256" key="6">
    <source>
        <dbReference type="PROSITE-ProRule" id="PRU01211"/>
    </source>
</evidence>
<comment type="cofactor">
    <cofactor evidence="6 7">
        <name>Zn(2+)</name>
        <dbReference type="ChEBI" id="CHEBI:29105"/>
    </cofactor>
    <text evidence="6 7">Binds 1 zinc ion per subunit.</text>
</comment>
<dbReference type="Pfam" id="PF01400">
    <property type="entry name" value="Astacin"/>
    <property type="match status" value="1"/>
</dbReference>
<evidence type="ECO:0000313" key="10">
    <source>
        <dbReference type="Proteomes" id="UP000271889"/>
    </source>
</evidence>
<evidence type="ECO:0000256" key="3">
    <source>
        <dbReference type="ARBA" id="ARBA00022801"/>
    </source>
</evidence>
<dbReference type="OrthoDB" id="5852342at2759"/>
<evidence type="ECO:0000313" key="9">
    <source>
        <dbReference type="EMBL" id="VDK77586.1"/>
    </source>
</evidence>
<sequence length="146" mass="16367">MSFAQLAKAAHELAHALGLLHVHSRYDRDKYVVINVKNIPANLLKNDFALETKAATDNYDVPYDYGSRMHYPASAFALDKSMPTIIPVDKNYVETMGSPFVSFYDILLMNKHYGCLGESKIPDAFSHAFIKCACVSFKYAPTSYSD</sequence>
<comment type="caution">
    <text evidence="6">Lacks conserved residue(s) required for the propagation of feature annotation.</text>
</comment>
<dbReference type="InterPro" id="IPR001506">
    <property type="entry name" value="Peptidase_M12A"/>
</dbReference>
<proteinExistence type="predicted"/>
<gene>
    <name evidence="9" type="ORF">CGOC_LOCUS7364</name>
</gene>
<feature type="binding site" evidence="6">
    <location>
        <position position="21"/>
    </location>
    <ligand>
        <name>Zn(2+)</name>
        <dbReference type="ChEBI" id="CHEBI:29105"/>
        <note>catalytic</note>
    </ligand>
</feature>
<dbReference type="Gene3D" id="3.40.390.10">
    <property type="entry name" value="Collagenase (Catalytic Domain)"/>
    <property type="match status" value="1"/>
</dbReference>